<evidence type="ECO:0000313" key="11">
    <source>
        <dbReference type="Proteomes" id="UP001139488"/>
    </source>
</evidence>
<feature type="binding site" evidence="7">
    <location>
        <begin position="285"/>
        <end position="287"/>
    </location>
    <ligand>
        <name>substrate</name>
    </ligand>
</feature>
<dbReference type="NCBIfam" id="TIGR00221">
    <property type="entry name" value="nagA"/>
    <property type="match status" value="1"/>
</dbReference>
<feature type="domain" description="Amidohydrolase-related" evidence="9">
    <location>
        <begin position="32"/>
        <end position="344"/>
    </location>
</feature>
<dbReference type="PANTHER" id="PTHR11113:SF14">
    <property type="entry name" value="N-ACETYLGLUCOSAMINE-6-PHOSPHATE DEACETYLASE"/>
    <property type="match status" value="1"/>
</dbReference>
<feature type="binding site" evidence="7">
    <location>
        <begin position="197"/>
        <end position="198"/>
    </location>
    <ligand>
        <name>substrate</name>
    </ligand>
</feature>
<dbReference type="SUPFAM" id="SSF51556">
    <property type="entry name" value="Metallo-dependent hydrolases"/>
    <property type="match status" value="1"/>
</dbReference>
<accession>A0A9X1W8S6</accession>
<dbReference type="GO" id="GO:0046872">
    <property type="term" value="F:metal ion binding"/>
    <property type="evidence" value="ECO:0007669"/>
    <property type="project" value="UniProtKB-KW"/>
</dbReference>
<feature type="binding site" evidence="8">
    <location>
        <position position="174"/>
    </location>
    <ligand>
        <name>Zn(2+)</name>
        <dbReference type="ChEBI" id="CHEBI:29105"/>
    </ligand>
</feature>
<dbReference type="PIRSF" id="PIRSF038994">
    <property type="entry name" value="NagA"/>
    <property type="match status" value="1"/>
</dbReference>
<evidence type="ECO:0000256" key="6">
    <source>
        <dbReference type="PIRSR" id="PIRSR038994-1"/>
    </source>
</evidence>
<reference evidence="10" key="1">
    <citation type="submission" date="2021-11" db="EMBL/GenBank/DDBJ databases">
        <title>Vibrio ZSDE26 sp. nov. and Vibrio ZSDZ34 sp. nov., isolated from coastal seawater in Qingdao.</title>
        <authorList>
            <person name="Zhang P."/>
        </authorList>
    </citation>
    <scope>NUCLEOTIDE SEQUENCE</scope>
    <source>
        <strain evidence="10">ZSDZ34</strain>
    </source>
</reference>
<dbReference type="PANTHER" id="PTHR11113">
    <property type="entry name" value="N-ACETYLGLUCOSAMINE-6-PHOSPHATE DEACETYLASE"/>
    <property type="match status" value="1"/>
</dbReference>
<keyword evidence="11" id="KW-1185">Reference proteome</keyword>
<feature type="active site" description="Proton donor/acceptor" evidence="6">
    <location>
        <position position="252"/>
    </location>
</feature>
<gene>
    <name evidence="10" type="primary">nagA</name>
    <name evidence="10" type="ORF">LNL84_04545</name>
</gene>
<name>A0A9X1W8S6_9VIBR</name>
<comment type="caution">
    <text evidence="10">The sequence shown here is derived from an EMBL/GenBank/DDBJ whole genome shotgun (WGS) entry which is preliminary data.</text>
</comment>
<evidence type="ECO:0000256" key="1">
    <source>
        <dbReference type="ARBA" id="ARBA00010716"/>
    </source>
</evidence>
<dbReference type="GO" id="GO:0006046">
    <property type="term" value="P:N-acetylglucosamine catabolic process"/>
    <property type="evidence" value="ECO:0007669"/>
    <property type="project" value="TreeGrafter"/>
</dbReference>
<keyword evidence="3 5" id="KW-0378">Hydrolase</keyword>
<dbReference type="EC" id="3.5.1.25" evidence="10"/>
<dbReference type="InterPro" id="IPR032466">
    <property type="entry name" value="Metal_Hydrolase"/>
</dbReference>
<keyword evidence="2 8" id="KW-0479">Metal-binding</keyword>
<feature type="binding site" evidence="8">
    <location>
        <position position="194"/>
    </location>
    <ligand>
        <name>Zn(2+)</name>
        <dbReference type="ChEBI" id="CHEBI:29105"/>
    </ligand>
</feature>
<comment type="cofactor">
    <cofactor evidence="8">
        <name>a divalent metal cation</name>
        <dbReference type="ChEBI" id="CHEBI:60240"/>
    </cofactor>
    <text evidence="8">Binds 1 divalent metal cation per subunit.</text>
</comment>
<sequence>MLVFENGTIIDLVRQIDLTDENIEVTYFNDAIITPAFIDIQVNGGGGVMFNDNQSPSAIETILRAHRKNGTGYVLPTLISSVPEKMFSALQGVHQALAEHSPGLLGIHLEGPWLSPEKKGAHDPNTFFDPSLDELIHYPWLVQGKTLVTLAPEQVNQSALEWLNEHEIILFAGHSNASEKDFTNKLDHISGFTHLYNAMSPQTGRELGVVGMALRHNDKWVSFIADGHHVHPSNIVMAAQLKPKNKMVLVTDAMGSVGSQDGCFVLDGEKICEVDGVLINKNGDLAGAHITMTQSVANLLEWGIEKSHAFQMASTNAALALNLGDELGYLKPGYRASATILDQDTHCQAILLEGVIYNS</sequence>
<dbReference type="InterPro" id="IPR011059">
    <property type="entry name" value="Metal-dep_hydrolase_composite"/>
</dbReference>
<comment type="similarity">
    <text evidence="1 5">Belongs to the metallo-dependent hydrolases superfamily. NagA family.</text>
</comment>
<evidence type="ECO:0000256" key="8">
    <source>
        <dbReference type="PIRSR" id="PIRSR038994-3"/>
    </source>
</evidence>
<evidence type="ECO:0000256" key="7">
    <source>
        <dbReference type="PIRSR" id="PIRSR038994-2"/>
    </source>
</evidence>
<evidence type="ECO:0000256" key="2">
    <source>
        <dbReference type="ARBA" id="ARBA00022723"/>
    </source>
</evidence>
<organism evidence="10 11">
    <name type="scientific">Vibrio gelatinilyticus</name>
    <dbReference type="NCBI Taxonomy" id="2893468"/>
    <lineage>
        <taxon>Bacteria</taxon>
        <taxon>Pseudomonadati</taxon>
        <taxon>Pseudomonadota</taxon>
        <taxon>Gammaproteobacteria</taxon>
        <taxon>Vibrionales</taxon>
        <taxon>Vibrionaceae</taxon>
        <taxon>Vibrio</taxon>
    </lineage>
</organism>
<evidence type="ECO:0000259" key="9">
    <source>
        <dbReference type="Pfam" id="PF01979"/>
    </source>
</evidence>
<feature type="binding site" evidence="7">
    <location>
        <position position="121"/>
    </location>
    <ligand>
        <name>substrate</name>
    </ligand>
</feature>
<evidence type="ECO:0000256" key="4">
    <source>
        <dbReference type="ARBA" id="ARBA00023277"/>
    </source>
</evidence>
<dbReference type="Pfam" id="PF01979">
    <property type="entry name" value="Amidohydro_1"/>
    <property type="match status" value="1"/>
</dbReference>
<dbReference type="GO" id="GO:0008448">
    <property type="term" value="F:N-acetylglucosamine-6-phosphate deacetylase activity"/>
    <property type="evidence" value="ECO:0007669"/>
    <property type="project" value="UniProtKB-EC"/>
</dbReference>
<dbReference type="EMBL" id="JAJNNZ010000003">
    <property type="protein sequence ID" value="MCJ2376098.1"/>
    <property type="molecule type" value="Genomic_DNA"/>
</dbReference>
<feature type="binding site" evidence="7">
    <location>
        <position position="229"/>
    </location>
    <ligand>
        <name>substrate</name>
    </ligand>
</feature>
<feature type="binding site" evidence="7">
    <location>
        <position position="205"/>
    </location>
    <ligand>
        <name>substrate</name>
    </ligand>
</feature>
<evidence type="ECO:0000313" key="10">
    <source>
        <dbReference type="EMBL" id="MCJ2376098.1"/>
    </source>
</evidence>
<dbReference type="Gene3D" id="2.30.40.10">
    <property type="entry name" value="Urease, subunit C, domain 1"/>
    <property type="match status" value="1"/>
</dbReference>
<dbReference type="InterPro" id="IPR003764">
    <property type="entry name" value="GlcNAc_6-P_deAcase"/>
</dbReference>
<dbReference type="Proteomes" id="UP001139488">
    <property type="component" value="Unassembled WGS sequence"/>
</dbReference>
<keyword evidence="4 5" id="KW-0119">Carbohydrate metabolism</keyword>
<dbReference type="InterPro" id="IPR006680">
    <property type="entry name" value="Amidohydro-rel"/>
</dbReference>
<proteinExistence type="inferred from homology"/>
<protein>
    <submittedName>
        <fullName evidence="10">N-acetylglucosamine-6-phosphate deacetylase</fullName>
        <ecNumber evidence="10">3.5.1.25</ecNumber>
    </submittedName>
</protein>
<evidence type="ECO:0000256" key="3">
    <source>
        <dbReference type="ARBA" id="ARBA00022801"/>
    </source>
</evidence>
<dbReference type="SUPFAM" id="SSF51338">
    <property type="entry name" value="Composite domain of metallo-dependent hydrolases"/>
    <property type="match status" value="1"/>
</dbReference>
<feature type="binding site" evidence="8">
    <location>
        <position position="110"/>
    </location>
    <ligand>
        <name>Zn(2+)</name>
        <dbReference type="ChEBI" id="CHEBI:29105"/>
    </ligand>
</feature>
<dbReference type="Gene3D" id="3.20.20.140">
    <property type="entry name" value="Metal-dependent hydrolases"/>
    <property type="match status" value="1"/>
</dbReference>
<dbReference type="AlphaFoldDB" id="A0A9X1W8S6"/>
<evidence type="ECO:0000256" key="5">
    <source>
        <dbReference type="PIRNR" id="PIRNR038994"/>
    </source>
</evidence>